<organism evidence="19 20">
    <name type="scientific">candidate division CPR3 bacterium 4484_211</name>
    <dbReference type="NCBI Taxonomy" id="1968527"/>
    <lineage>
        <taxon>Bacteria</taxon>
        <taxon>Bacteria division CPR3</taxon>
    </lineage>
</organism>
<dbReference type="GO" id="GO:0005524">
    <property type="term" value="F:ATP binding"/>
    <property type="evidence" value="ECO:0007669"/>
    <property type="project" value="UniProtKB-UniRule"/>
</dbReference>
<feature type="binding site" evidence="17">
    <location>
        <begin position="32"/>
        <end position="39"/>
    </location>
    <ligand>
        <name>ATP</name>
        <dbReference type="ChEBI" id="CHEBI:30616"/>
    </ligand>
</feature>
<evidence type="ECO:0000256" key="15">
    <source>
        <dbReference type="ARBA" id="ARBA00039316"/>
    </source>
</evidence>
<comment type="similarity">
    <text evidence="14 17">Belongs to the ABC transporter superfamily. UvrA family.</text>
</comment>
<keyword evidence="4 17" id="KW-0677">Repeat</keyword>
<dbReference type="CDD" id="cd03271">
    <property type="entry name" value="ABC_UvrA_II"/>
    <property type="match status" value="1"/>
</dbReference>
<keyword evidence="9 17" id="KW-0862">Zinc</keyword>
<evidence type="ECO:0000256" key="11">
    <source>
        <dbReference type="ARBA" id="ARBA00022881"/>
    </source>
</evidence>
<dbReference type="InterPro" id="IPR003593">
    <property type="entry name" value="AAA+_ATPase"/>
</dbReference>
<dbReference type="NCBIfam" id="TIGR00630">
    <property type="entry name" value="uvra"/>
    <property type="match status" value="1"/>
</dbReference>
<evidence type="ECO:0000256" key="7">
    <source>
        <dbReference type="ARBA" id="ARBA00022769"/>
    </source>
</evidence>
<dbReference type="Proteomes" id="UP000192520">
    <property type="component" value="Unassembled WGS sequence"/>
</dbReference>
<dbReference type="InterPro" id="IPR004602">
    <property type="entry name" value="UvrA"/>
</dbReference>
<evidence type="ECO:0000256" key="17">
    <source>
        <dbReference type="HAMAP-Rule" id="MF_00205"/>
    </source>
</evidence>
<evidence type="ECO:0000256" key="1">
    <source>
        <dbReference type="ARBA" id="ARBA00004496"/>
    </source>
</evidence>
<dbReference type="InterPro" id="IPR017871">
    <property type="entry name" value="ABC_transporter-like_CS"/>
</dbReference>
<dbReference type="GO" id="GO:0008270">
    <property type="term" value="F:zinc ion binding"/>
    <property type="evidence" value="ECO:0007669"/>
    <property type="project" value="UniProtKB-UniRule"/>
</dbReference>
<keyword evidence="17" id="KW-0742">SOS response</keyword>
<keyword evidence="7 17" id="KW-0228">DNA excision</keyword>
<dbReference type="GO" id="GO:0005737">
    <property type="term" value="C:cytoplasm"/>
    <property type="evidence" value="ECO:0007669"/>
    <property type="project" value="UniProtKB-SubCell"/>
</dbReference>
<dbReference type="FunFam" id="1.20.1580.10:FF:000002">
    <property type="entry name" value="UvrABC system protein A"/>
    <property type="match status" value="1"/>
</dbReference>
<reference evidence="20" key="1">
    <citation type="submission" date="2017-03" db="EMBL/GenBank/DDBJ databases">
        <title>Novel pathways for hydrocarbon cycling and metabolic interdependencies in hydrothermal sediment communities.</title>
        <authorList>
            <person name="Dombrowski N."/>
            <person name="Seitz K."/>
            <person name="Teske A."/>
            <person name="Baker B."/>
        </authorList>
    </citation>
    <scope>NUCLEOTIDE SEQUENCE [LARGE SCALE GENOMIC DNA]</scope>
</reference>
<sequence length="984" mass="110457">MGRNISIRGAREHNLKNINLDIPKQKLIVFTGISGSGKSSLAFDTIYAEGQRRYVESLSPYARQFLGIMDKPDVDRIEGLAPSISIGQKEISHNPRSTVGTITETYDFLRLLFARIGHPHCPQCSQEIQTQTPQQIVDQITSLIKRELGKTVNKKRGVRIIILSPLVKDRKGEYSALLGELLRKGFTHARIDRQVRRLDEDLVLIRTNRHTIEAVVDRLVIKKSLDQELKRRLTDSVEKALKLSNGTLIVSLVNDSSFDFPQSPQDMKDHLFSELFACPKCNISLPQLEPRTFSFNSPHGACPLCGGLGIQLKIDPTKVYNPNLTINEGGIYPWSSIGDSNSWIGRLLEALSQTYHFSLDMPIKELPEKILEIILFGAGDKTFTVKAYSRSGSVREYRTKFEGVVNNLERRYRETNSDQIRRWIEKFMKQTICPKCQGTRLKPAALSVTIKGKNIAEISALSINEFKNWIDELKEIEAVPRERSPLTERERQIARPIIKELTSRVRFLTDVGLGYLTLNRTGFTLSTGEAQRIRLASQIGSGLSGVLYVLDEPSIGLHYRDHKRLLDTLTNLRDLDNTVIVVEHDPQTIRRADWIADFGPLAGEKGGEIVACGTLDDIINSPRSITGQYLSGKKTVKIIKKTTESLPSAEKPQPVIKLIGCCQHNLNNIDVVFPLGKFVCVTGVSGSGKSTLVMDTLYKRLAREFYQTQEVPGKHRAIQGLEHINRVINIDQSPIGRTPRSNPATYTGAFTPIRELFAQTPEARARGYLKGRFSFNVKGGRCENCQGDGLIKIEMQFLSDVYVECEVCRGLRYNRETLEIKYKNKNIAEVLEMSVDSALDFFKNIPSIKQKLNTLSQVGLGYIKLGQPAPTLSGGEAQRVKLAKELSKTSRGHTVYILDEPTTGLHSYDIERLLRVLHQLVDQGNTIIVIEHNMDIIKTADWIIDLGPEGGNMGGRIVAQGCKEEIMKCKKSYTGKYLKEYLGI</sequence>
<dbReference type="NCBIfam" id="NF001503">
    <property type="entry name" value="PRK00349.1"/>
    <property type="match status" value="1"/>
</dbReference>
<keyword evidence="6 17" id="KW-0227">DNA damage</keyword>
<feature type="zinc finger region" description="C4-type" evidence="17">
    <location>
        <begin position="278"/>
        <end position="305"/>
    </location>
</feature>
<keyword evidence="8 17" id="KW-0863">Zinc-finger</keyword>
<keyword evidence="5 17" id="KW-0547">Nucleotide-binding</keyword>
<keyword evidence="10 17" id="KW-0067">ATP-binding</keyword>
<dbReference type="InterPro" id="IPR041102">
    <property type="entry name" value="UvrA_inter"/>
</dbReference>
<dbReference type="InterPro" id="IPR003439">
    <property type="entry name" value="ABC_transporter-like_ATP-bd"/>
</dbReference>
<protein>
    <recommendedName>
        <fullName evidence="15 17">UvrABC system protein A</fullName>
        <shortName evidence="17">UvrA protein</shortName>
    </recommendedName>
    <alternativeName>
        <fullName evidence="16 17">Excinuclease ABC subunit A</fullName>
    </alternativeName>
</protein>
<evidence type="ECO:0000256" key="14">
    <source>
        <dbReference type="ARBA" id="ARBA00038000"/>
    </source>
</evidence>
<evidence type="ECO:0000313" key="19">
    <source>
        <dbReference type="EMBL" id="OQX51310.1"/>
    </source>
</evidence>
<feature type="domain" description="ABC transporter" evidence="18">
    <location>
        <begin position="650"/>
        <end position="979"/>
    </location>
</feature>
<keyword evidence="12 17" id="KW-0238">DNA-binding</keyword>
<dbReference type="GO" id="GO:0003677">
    <property type="term" value="F:DNA binding"/>
    <property type="evidence" value="ECO:0007669"/>
    <property type="project" value="UniProtKB-UniRule"/>
</dbReference>
<evidence type="ECO:0000256" key="3">
    <source>
        <dbReference type="ARBA" id="ARBA00022723"/>
    </source>
</evidence>
<dbReference type="GO" id="GO:0009432">
    <property type="term" value="P:SOS response"/>
    <property type="evidence" value="ECO:0007669"/>
    <property type="project" value="UniProtKB-UniRule"/>
</dbReference>
<dbReference type="Gene3D" id="1.20.1580.10">
    <property type="entry name" value="ABC transporter ATPase like domain"/>
    <property type="match status" value="3"/>
</dbReference>
<proteinExistence type="inferred from homology"/>
<accession>A0A1W9NZ86</accession>
<dbReference type="Pfam" id="PF17755">
    <property type="entry name" value="UvrA_DNA-bind"/>
    <property type="match status" value="1"/>
</dbReference>
<comment type="subcellular location">
    <subcellularLocation>
        <location evidence="1 17">Cytoplasm</location>
    </subcellularLocation>
</comment>
<dbReference type="EMBL" id="MZGJ01000005">
    <property type="protein sequence ID" value="OQX51310.1"/>
    <property type="molecule type" value="Genomic_DNA"/>
</dbReference>
<evidence type="ECO:0000256" key="6">
    <source>
        <dbReference type="ARBA" id="ARBA00022763"/>
    </source>
</evidence>
<dbReference type="GO" id="GO:0009381">
    <property type="term" value="F:excinuclease ABC activity"/>
    <property type="evidence" value="ECO:0007669"/>
    <property type="project" value="UniProtKB-UniRule"/>
</dbReference>
<dbReference type="InterPro" id="IPR027417">
    <property type="entry name" value="P-loop_NTPase"/>
</dbReference>
<dbReference type="GO" id="GO:0016887">
    <property type="term" value="F:ATP hydrolysis activity"/>
    <property type="evidence" value="ECO:0007669"/>
    <property type="project" value="InterPro"/>
</dbReference>
<keyword evidence="11 17" id="KW-0267">Excision nuclease</keyword>
<dbReference type="HAMAP" id="MF_00205">
    <property type="entry name" value="UvrA"/>
    <property type="match status" value="1"/>
</dbReference>
<name>A0A1W9NZ86_UNCC3</name>
<dbReference type="PROSITE" id="PS50893">
    <property type="entry name" value="ABC_TRANSPORTER_2"/>
    <property type="match status" value="1"/>
</dbReference>
<evidence type="ECO:0000256" key="10">
    <source>
        <dbReference type="ARBA" id="ARBA00022840"/>
    </source>
</evidence>
<dbReference type="SUPFAM" id="SSF52540">
    <property type="entry name" value="P-loop containing nucleoside triphosphate hydrolases"/>
    <property type="match status" value="2"/>
</dbReference>
<gene>
    <name evidence="17" type="primary">uvrA</name>
    <name evidence="19" type="ORF">B5M47_01225</name>
</gene>
<dbReference type="PANTHER" id="PTHR43152:SF3">
    <property type="entry name" value="UVRABC SYSTEM PROTEIN A"/>
    <property type="match status" value="1"/>
</dbReference>
<comment type="subunit">
    <text evidence="17">Forms a heterotetramer with UvrB during the search for lesions.</text>
</comment>
<comment type="caution">
    <text evidence="19">The sequence shown here is derived from an EMBL/GenBank/DDBJ whole genome shotgun (WGS) entry which is preliminary data.</text>
</comment>
<evidence type="ECO:0000256" key="8">
    <source>
        <dbReference type="ARBA" id="ARBA00022771"/>
    </source>
</evidence>
<dbReference type="AlphaFoldDB" id="A0A1W9NZ86"/>
<evidence type="ECO:0000256" key="9">
    <source>
        <dbReference type="ARBA" id="ARBA00022833"/>
    </source>
</evidence>
<evidence type="ECO:0000256" key="5">
    <source>
        <dbReference type="ARBA" id="ARBA00022741"/>
    </source>
</evidence>
<dbReference type="InterPro" id="IPR041552">
    <property type="entry name" value="UvrA_DNA-bd"/>
</dbReference>
<evidence type="ECO:0000256" key="16">
    <source>
        <dbReference type="ARBA" id="ARBA00042156"/>
    </source>
</evidence>
<evidence type="ECO:0000256" key="4">
    <source>
        <dbReference type="ARBA" id="ARBA00022737"/>
    </source>
</evidence>
<dbReference type="Gene3D" id="3.40.50.300">
    <property type="entry name" value="P-loop containing nucleotide triphosphate hydrolases"/>
    <property type="match status" value="3"/>
</dbReference>
<dbReference type="GO" id="GO:0009380">
    <property type="term" value="C:excinuclease repair complex"/>
    <property type="evidence" value="ECO:0007669"/>
    <property type="project" value="InterPro"/>
</dbReference>
<evidence type="ECO:0000313" key="20">
    <source>
        <dbReference type="Proteomes" id="UP000192520"/>
    </source>
</evidence>
<feature type="binding site" evidence="17">
    <location>
        <begin position="683"/>
        <end position="690"/>
    </location>
    <ligand>
        <name>ATP</name>
        <dbReference type="ChEBI" id="CHEBI:30616"/>
    </ligand>
</feature>
<evidence type="ECO:0000256" key="13">
    <source>
        <dbReference type="ARBA" id="ARBA00023204"/>
    </source>
</evidence>
<dbReference type="Gene3D" id="1.10.8.280">
    <property type="entry name" value="ABC transporter ATPase domain-like"/>
    <property type="match status" value="1"/>
</dbReference>
<dbReference type="STRING" id="1968527.B5M47_01225"/>
<evidence type="ECO:0000256" key="12">
    <source>
        <dbReference type="ARBA" id="ARBA00023125"/>
    </source>
</evidence>
<dbReference type="Pfam" id="PF17760">
    <property type="entry name" value="UvrA_inter"/>
    <property type="match status" value="1"/>
</dbReference>
<comment type="function">
    <text evidence="17">The UvrABC repair system catalyzes the recognition and processing of DNA lesions. UvrA is an ATPase and a DNA-binding protein. A damage recognition complex composed of 2 UvrA and 2 UvrB subunits scans DNA for abnormalities. When the presence of a lesion has been verified by UvrB, the UvrA molecules dissociate.</text>
</comment>
<dbReference type="PANTHER" id="PTHR43152">
    <property type="entry name" value="UVRABC SYSTEM PROTEIN A"/>
    <property type="match status" value="1"/>
</dbReference>
<evidence type="ECO:0000256" key="2">
    <source>
        <dbReference type="ARBA" id="ARBA00022490"/>
    </source>
</evidence>
<keyword evidence="3 17" id="KW-0479">Metal-binding</keyword>
<dbReference type="Gene3D" id="3.30.190.20">
    <property type="match status" value="1"/>
</dbReference>
<keyword evidence="13 17" id="KW-0234">DNA repair</keyword>
<dbReference type="GO" id="GO:0006289">
    <property type="term" value="P:nucleotide-excision repair"/>
    <property type="evidence" value="ECO:0007669"/>
    <property type="project" value="UniProtKB-UniRule"/>
</dbReference>
<keyword evidence="2 17" id="KW-0963">Cytoplasm</keyword>
<evidence type="ECO:0000259" key="18">
    <source>
        <dbReference type="PROSITE" id="PS50893"/>
    </source>
</evidence>
<dbReference type="PROSITE" id="PS00211">
    <property type="entry name" value="ABC_TRANSPORTER_1"/>
    <property type="match status" value="1"/>
</dbReference>
<dbReference type="SMART" id="SM00382">
    <property type="entry name" value="AAA"/>
    <property type="match status" value="2"/>
</dbReference>
<feature type="zinc finger region" description="C4-type" evidence="17">
    <location>
        <begin position="782"/>
        <end position="808"/>
    </location>
</feature>